<evidence type="ECO:0000256" key="2">
    <source>
        <dbReference type="ARBA" id="ARBA00022598"/>
    </source>
</evidence>
<dbReference type="Pfam" id="PF00501">
    <property type="entry name" value="AMP-binding"/>
    <property type="match status" value="1"/>
</dbReference>
<dbReference type="PANTHER" id="PTHR43201">
    <property type="entry name" value="ACYL-COA SYNTHETASE"/>
    <property type="match status" value="1"/>
</dbReference>
<proteinExistence type="inferred from homology"/>
<dbReference type="SUPFAM" id="SSF56801">
    <property type="entry name" value="Acetyl-CoA synthetase-like"/>
    <property type="match status" value="1"/>
</dbReference>
<name>A0ABS5V4S2_9GAMM</name>
<feature type="domain" description="AMP-dependent synthetase/ligase" evidence="3">
    <location>
        <begin position="75"/>
        <end position="241"/>
    </location>
</feature>
<gene>
    <name evidence="4" type="ORF">KJI95_10425</name>
</gene>
<keyword evidence="2" id="KW-0436">Ligase</keyword>
<keyword evidence="5" id="KW-1185">Reference proteome</keyword>
<dbReference type="PANTHER" id="PTHR43201:SF5">
    <property type="entry name" value="MEDIUM-CHAIN ACYL-COA LIGASE ACSF2, MITOCHONDRIAL"/>
    <property type="match status" value="1"/>
</dbReference>
<evidence type="ECO:0000313" key="5">
    <source>
        <dbReference type="Proteomes" id="UP001195903"/>
    </source>
</evidence>
<organism evidence="4 5">
    <name type="scientific">Shewanella jiangmenensis</name>
    <dbReference type="NCBI Taxonomy" id="2837387"/>
    <lineage>
        <taxon>Bacteria</taxon>
        <taxon>Pseudomonadati</taxon>
        <taxon>Pseudomonadota</taxon>
        <taxon>Gammaproteobacteria</taxon>
        <taxon>Alteromonadales</taxon>
        <taxon>Shewanellaceae</taxon>
        <taxon>Shewanella</taxon>
    </lineage>
</organism>
<evidence type="ECO:0000256" key="1">
    <source>
        <dbReference type="ARBA" id="ARBA00006432"/>
    </source>
</evidence>
<dbReference type="Gene3D" id="3.40.50.12780">
    <property type="entry name" value="N-terminal domain of ligase-like"/>
    <property type="match status" value="1"/>
</dbReference>
<dbReference type="Proteomes" id="UP001195903">
    <property type="component" value="Unassembled WGS sequence"/>
</dbReference>
<dbReference type="InterPro" id="IPR042099">
    <property type="entry name" value="ANL_N_sf"/>
</dbReference>
<comment type="similarity">
    <text evidence="1">Belongs to the ATP-dependent AMP-binding enzyme family.</text>
</comment>
<dbReference type="InterPro" id="IPR045851">
    <property type="entry name" value="AMP-bd_C_sf"/>
</dbReference>
<evidence type="ECO:0000313" key="4">
    <source>
        <dbReference type="EMBL" id="MBT1444938.1"/>
    </source>
</evidence>
<reference evidence="4 5" key="1">
    <citation type="submission" date="2021-05" db="EMBL/GenBank/DDBJ databases">
        <title>Shewanella sp. JM162201.</title>
        <authorList>
            <person name="Xu S."/>
            <person name="Li A."/>
        </authorList>
    </citation>
    <scope>NUCLEOTIDE SEQUENCE [LARGE SCALE GENOMIC DNA]</scope>
    <source>
        <strain evidence="4 5">JM162201</strain>
    </source>
</reference>
<dbReference type="RefSeq" id="WP_214507131.1">
    <property type="nucleotide sequence ID" value="NZ_JAHEPS010000003.1"/>
</dbReference>
<dbReference type="EMBL" id="JAHEPS010000003">
    <property type="protein sequence ID" value="MBT1444938.1"/>
    <property type="molecule type" value="Genomic_DNA"/>
</dbReference>
<evidence type="ECO:0000259" key="3">
    <source>
        <dbReference type="Pfam" id="PF00501"/>
    </source>
</evidence>
<protein>
    <submittedName>
        <fullName evidence="4">AMP-binding protein</fullName>
    </submittedName>
</protein>
<accession>A0ABS5V4S2</accession>
<comment type="caution">
    <text evidence="4">The sequence shown here is derived from an EMBL/GenBank/DDBJ whole genome shotgun (WGS) entry which is preliminary data.</text>
</comment>
<dbReference type="Gene3D" id="3.30.300.30">
    <property type="match status" value="1"/>
</dbReference>
<sequence length="376" mass="41075">MHWIAGTFRCIEPEGSWQLPLPSPSLAPERMVLLDYPTLGAAPVKQILTAILCAQANNCPVILRRDPDTSLPTSLPEHFCIGLQTSGTTGAPKLVFHALERLLPPKPFSADARWLLSYHPMSFAGLQVILQAAFSGAMIISAAQASAAEKAALAVEHAVTALGVTPSLFRAMTLIWQQNLPPLTELTFGGEICDDVTLQLAAALFPSARIRHIYATTETGVLLSVRDGKAGFPAGWLGKPLIDGKRLSLEQGMLWAETIKGRLNTGDRAEIIDDRVCFRGRYDNIANVGGTKVDLDALEQAFLTLEHVIDVRVFARNNPITGHLVCMEFIAQNETLARNEINQYSQTLVAEMRPRLIRCVPQITLTDAGKKQRINP</sequence>
<dbReference type="InterPro" id="IPR000873">
    <property type="entry name" value="AMP-dep_synth/lig_dom"/>
</dbReference>